<dbReference type="Pfam" id="PF07701">
    <property type="entry name" value="HNOBA"/>
    <property type="match status" value="1"/>
</dbReference>
<dbReference type="InterPro" id="IPR011645">
    <property type="entry name" value="HNOB_dom_associated"/>
</dbReference>
<dbReference type="RefSeq" id="XP_032832886.1">
    <property type="nucleotide sequence ID" value="XM_032976995.1"/>
</dbReference>
<dbReference type="FunFam" id="3.30.450.260:FF:000001">
    <property type="entry name" value="guanylate cyclase soluble subunit beta-1 isoform X1"/>
    <property type="match status" value="1"/>
</dbReference>
<organism evidence="20 21">
    <name type="scientific">Petromyzon marinus</name>
    <name type="common">Sea lamprey</name>
    <dbReference type="NCBI Taxonomy" id="7757"/>
    <lineage>
        <taxon>Eukaryota</taxon>
        <taxon>Metazoa</taxon>
        <taxon>Chordata</taxon>
        <taxon>Craniata</taxon>
        <taxon>Vertebrata</taxon>
        <taxon>Cyclostomata</taxon>
        <taxon>Hyperoartia</taxon>
        <taxon>Petromyzontiformes</taxon>
        <taxon>Petromyzontidae</taxon>
        <taxon>Petromyzon</taxon>
    </lineage>
</organism>
<dbReference type="CTD" id="2983"/>
<evidence type="ECO:0000256" key="17">
    <source>
        <dbReference type="RuleBase" id="RU000405"/>
    </source>
</evidence>
<comment type="similarity">
    <text evidence="17">Belongs to the adenylyl cyclase class-4/guanylyl cyclase family.</text>
</comment>
<feature type="region of interest" description="Disordered" evidence="18">
    <location>
        <begin position="182"/>
        <end position="204"/>
    </location>
</feature>
<evidence type="ECO:0000256" key="15">
    <source>
        <dbReference type="ARBA" id="ARBA00041698"/>
    </source>
</evidence>
<dbReference type="PROSITE" id="PS50125">
    <property type="entry name" value="GUANYLATE_CYCLASE_2"/>
    <property type="match status" value="1"/>
</dbReference>
<dbReference type="Gene3D" id="3.90.1520.10">
    <property type="entry name" value="H-NOX domain"/>
    <property type="match status" value="1"/>
</dbReference>
<accession>A0AAJ7UAI7</accession>
<dbReference type="FunFam" id="3.90.1520.10:FF:000001">
    <property type="entry name" value="Guanylate cyclase soluble subunit beta-1"/>
    <property type="match status" value="1"/>
</dbReference>
<evidence type="ECO:0000256" key="6">
    <source>
        <dbReference type="ARBA" id="ARBA00022617"/>
    </source>
</evidence>
<comment type="catalytic activity">
    <reaction evidence="1">
        <text>GTP = 3',5'-cyclic GMP + diphosphate</text>
        <dbReference type="Rhea" id="RHEA:13665"/>
        <dbReference type="ChEBI" id="CHEBI:33019"/>
        <dbReference type="ChEBI" id="CHEBI:37565"/>
        <dbReference type="ChEBI" id="CHEBI:57746"/>
        <dbReference type="EC" id="4.6.1.2"/>
    </reaction>
</comment>
<dbReference type="AlphaFoldDB" id="A0AAJ7UAI7"/>
<dbReference type="SUPFAM" id="SSF111126">
    <property type="entry name" value="Ligand-binding domain in the NO signalling and Golgi transport"/>
    <property type="match status" value="1"/>
</dbReference>
<evidence type="ECO:0000256" key="18">
    <source>
        <dbReference type="SAM" id="MobiDB-lite"/>
    </source>
</evidence>
<evidence type="ECO:0000256" key="10">
    <source>
        <dbReference type="ARBA" id="ARBA00023134"/>
    </source>
</evidence>
<dbReference type="InterPro" id="IPR024096">
    <property type="entry name" value="NO_sig/Golgi_transp_ligand-bd"/>
</dbReference>
<dbReference type="Gene3D" id="3.30.70.1230">
    <property type="entry name" value="Nucleotide cyclase"/>
    <property type="match status" value="1"/>
</dbReference>
<dbReference type="GO" id="GO:0008074">
    <property type="term" value="C:guanylate cyclase complex, soluble"/>
    <property type="evidence" value="ECO:0007669"/>
    <property type="project" value="TreeGrafter"/>
</dbReference>
<proteinExistence type="inferred from homology"/>
<dbReference type="Gene3D" id="3.30.450.260">
    <property type="entry name" value="Haem NO binding associated domain"/>
    <property type="match status" value="1"/>
</dbReference>
<evidence type="ECO:0000259" key="19">
    <source>
        <dbReference type="PROSITE" id="PS50125"/>
    </source>
</evidence>
<evidence type="ECO:0000256" key="13">
    <source>
        <dbReference type="ARBA" id="ARBA00037442"/>
    </source>
</evidence>
<dbReference type="InterPro" id="IPR001054">
    <property type="entry name" value="A/G_cyclase"/>
</dbReference>
<gene>
    <name evidence="21" type="primary">GUCY1B1</name>
</gene>
<evidence type="ECO:0000256" key="7">
    <source>
        <dbReference type="ARBA" id="ARBA00022723"/>
    </source>
</evidence>
<dbReference type="GO" id="GO:0005525">
    <property type="term" value="F:GTP binding"/>
    <property type="evidence" value="ECO:0007669"/>
    <property type="project" value="UniProtKB-KW"/>
</dbReference>
<reference evidence="21" key="1">
    <citation type="submission" date="2025-08" db="UniProtKB">
        <authorList>
            <consortium name="RefSeq"/>
        </authorList>
    </citation>
    <scope>IDENTIFICATION</scope>
    <source>
        <tissue evidence="21">Sperm</tissue>
    </source>
</reference>
<keyword evidence="10" id="KW-0342">GTP-binding</keyword>
<dbReference type="PANTHER" id="PTHR45655:SF2">
    <property type="entry name" value="GUANYLATE CYCLASE SOLUBLE SUBUNIT BETA-1"/>
    <property type="match status" value="1"/>
</dbReference>
<keyword evidence="5" id="KW-0963">Cytoplasm</keyword>
<comment type="function">
    <text evidence="13">Mediates responses to nitric oxide (NO) by catalyzing the biosynthesis of the signaling molecule cGMP.</text>
</comment>
<dbReference type="GO" id="GO:0019934">
    <property type="term" value="P:cGMP-mediated signaling"/>
    <property type="evidence" value="ECO:0007669"/>
    <property type="project" value="TreeGrafter"/>
</dbReference>
<keyword evidence="8" id="KW-0547">Nucleotide-binding</keyword>
<dbReference type="Pfam" id="PF00211">
    <property type="entry name" value="Guanylate_cyc"/>
    <property type="match status" value="1"/>
</dbReference>
<dbReference type="SMART" id="SM00044">
    <property type="entry name" value="CYCc"/>
    <property type="match status" value="1"/>
</dbReference>
<evidence type="ECO:0000256" key="9">
    <source>
        <dbReference type="ARBA" id="ARBA00023004"/>
    </source>
</evidence>
<evidence type="ECO:0000256" key="3">
    <source>
        <dbReference type="ARBA" id="ARBA00004496"/>
    </source>
</evidence>
<evidence type="ECO:0000256" key="8">
    <source>
        <dbReference type="ARBA" id="ARBA00022741"/>
    </source>
</evidence>
<keyword evidence="20" id="KW-1185">Reference proteome</keyword>
<dbReference type="InterPro" id="IPR029787">
    <property type="entry name" value="Nucleotide_cyclase"/>
</dbReference>
<evidence type="ECO:0000256" key="12">
    <source>
        <dbReference type="ARBA" id="ARBA00023293"/>
    </source>
</evidence>
<evidence type="ECO:0000256" key="11">
    <source>
        <dbReference type="ARBA" id="ARBA00023239"/>
    </source>
</evidence>
<evidence type="ECO:0000313" key="21">
    <source>
        <dbReference type="RefSeq" id="XP_032832886.1"/>
    </source>
</evidence>
<dbReference type="InterPro" id="IPR018297">
    <property type="entry name" value="A/G_cyclase_CS"/>
</dbReference>
<dbReference type="PROSITE" id="PS00452">
    <property type="entry name" value="GUANYLATE_CYCLASE_1"/>
    <property type="match status" value="1"/>
</dbReference>
<dbReference type="Pfam" id="PF07700">
    <property type="entry name" value="HNOB"/>
    <property type="match status" value="1"/>
</dbReference>
<dbReference type="SUPFAM" id="SSF55073">
    <property type="entry name" value="Nucleotide cyclase"/>
    <property type="match status" value="1"/>
</dbReference>
<dbReference type="InterPro" id="IPR038158">
    <property type="entry name" value="H-NOX_domain_sf"/>
</dbReference>
<keyword evidence="7" id="KW-0479">Metal-binding</keyword>
<dbReference type="Proteomes" id="UP001318040">
    <property type="component" value="Chromosome 61"/>
</dbReference>
<comment type="cofactor">
    <cofactor evidence="2">
        <name>heme</name>
        <dbReference type="ChEBI" id="CHEBI:30413"/>
    </cofactor>
</comment>
<evidence type="ECO:0000313" key="20">
    <source>
        <dbReference type="Proteomes" id="UP001318040"/>
    </source>
</evidence>
<dbReference type="GO" id="GO:0070482">
    <property type="term" value="P:response to oxygen levels"/>
    <property type="evidence" value="ECO:0007669"/>
    <property type="project" value="TreeGrafter"/>
</dbReference>
<dbReference type="Gene3D" id="6.10.250.780">
    <property type="match status" value="1"/>
</dbReference>
<evidence type="ECO:0000256" key="4">
    <source>
        <dbReference type="ARBA" id="ARBA00012202"/>
    </source>
</evidence>
<dbReference type="InterPro" id="IPR042463">
    <property type="entry name" value="HNOB_dom_associated_sf"/>
</dbReference>
<evidence type="ECO:0000256" key="16">
    <source>
        <dbReference type="ARBA" id="ARBA00043208"/>
    </source>
</evidence>
<keyword evidence="11 17" id="KW-0456">Lyase</keyword>
<dbReference type="CDD" id="cd07302">
    <property type="entry name" value="CHD"/>
    <property type="match status" value="1"/>
</dbReference>
<dbReference type="GeneID" id="103091767"/>
<evidence type="ECO:0000256" key="5">
    <source>
        <dbReference type="ARBA" id="ARBA00022490"/>
    </source>
</evidence>
<feature type="compositionally biased region" description="Gly residues" evidence="18">
    <location>
        <begin position="187"/>
        <end position="202"/>
    </location>
</feature>
<dbReference type="PANTHER" id="PTHR45655">
    <property type="entry name" value="GUANYLATE CYCLASE SOLUBLE SUBUNIT BETA-2"/>
    <property type="match status" value="1"/>
</dbReference>
<name>A0AAJ7UAI7_PETMA</name>
<evidence type="ECO:0000256" key="2">
    <source>
        <dbReference type="ARBA" id="ARBA00001971"/>
    </source>
</evidence>
<dbReference type="GO" id="GO:0046872">
    <property type="term" value="F:metal ion binding"/>
    <property type="evidence" value="ECO:0007669"/>
    <property type="project" value="UniProtKB-KW"/>
</dbReference>
<dbReference type="InterPro" id="IPR011644">
    <property type="entry name" value="Heme_NO-bd"/>
</dbReference>
<protein>
    <recommendedName>
        <fullName evidence="14">Guanylate cyclase soluble subunit beta-1</fullName>
        <ecNumber evidence="4">4.6.1.2</ecNumber>
    </recommendedName>
    <alternativeName>
        <fullName evidence="15">Guanylate cyclase soluble subunit beta-3</fullName>
    </alternativeName>
    <alternativeName>
        <fullName evidence="16">Soluble guanylate cyclase small subunit</fullName>
    </alternativeName>
</protein>
<dbReference type="GO" id="GO:0004383">
    <property type="term" value="F:guanylate cyclase activity"/>
    <property type="evidence" value="ECO:0007669"/>
    <property type="project" value="UniProtKB-EC"/>
</dbReference>
<comment type="subcellular location">
    <subcellularLocation>
        <location evidence="3">Cytoplasm</location>
    </subcellularLocation>
</comment>
<evidence type="ECO:0000256" key="14">
    <source>
        <dbReference type="ARBA" id="ARBA00039698"/>
    </source>
</evidence>
<evidence type="ECO:0000256" key="1">
    <source>
        <dbReference type="ARBA" id="ARBA00001436"/>
    </source>
</evidence>
<keyword evidence="6" id="KW-0349">Heme</keyword>
<sequence>MYGFVNHALELLILRTYGENVWEKIKKEAQLDLEGQFLVRFIYDDSQTYDLISAASKVLGVESSEILRTFGQMFVEFCQESGYDTILRVLGSNVRDFLQNLDALHDHLATVYPGMRAPSFRCSDVPGERALLLHYYSERQGLEDIVIGIVRTVASRLLGTSVDMQVVTQKGEDSDHVQFMIRESGSSSGGGVSGGGSGGIGGAVSIEETEEGPQARGPRRQPRLGPSTFCDAFPFHLMFDPELVLTQCGHAIARALPQLQPGSCNLLSVFSLVRPHMEFTFNGILSHINTVFVLRTKEGVLSVGPDDCELSEDEVGSLRLKGQMVHLPEAQNLLFLCSPSVMNLSALLRRGLCLSDLPLHDASRELVLLGEHFREEYRLTAALEELTDRLQHALRALDDEKKKTDRLLYSVLPPSVANELRHKRPVPARRYTQVTLLFSGIVGFQEVCSHHATATGAMVIVRLLNDLYTRFDCLTDPRRNPHVYKVETVGDKYMTVSGLPEPCPHHARSVCRLALDMIDSAGRVTVDGKAVQITIGVHSGEVVAGVIGQRMPRYCLFGNTVNLTSRTETTGRPGKINVSEDTYRCLMTPENSDPDFLLQYRGPVPMKGRKEPMGVWFLSRVPPSET</sequence>
<keyword evidence="9" id="KW-0408">Iron</keyword>
<dbReference type="FunFam" id="3.30.70.1230:FF:000005">
    <property type="entry name" value="Guanylate cyclase soluble subunit beta-1"/>
    <property type="match status" value="1"/>
</dbReference>
<dbReference type="EC" id="4.6.1.2" evidence="4"/>
<feature type="domain" description="Guanylate cyclase" evidence="19">
    <location>
        <begin position="435"/>
        <end position="568"/>
    </location>
</feature>
<keyword evidence="12" id="KW-0141">cGMP biosynthesis</keyword>
<dbReference type="GO" id="GO:0020037">
    <property type="term" value="F:heme binding"/>
    <property type="evidence" value="ECO:0007669"/>
    <property type="project" value="InterPro"/>
</dbReference>